<feature type="transmembrane region" description="Helical" evidence="1">
    <location>
        <begin position="475"/>
        <end position="495"/>
    </location>
</feature>
<evidence type="ECO:0000259" key="2">
    <source>
        <dbReference type="PROSITE" id="PS50211"/>
    </source>
</evidence>
<dbReference type="AlphaFoldDB" id="A0A137PE83"/>
<evidence type="ECO:0000256" key="1">
    <source>
        <dbReference type="SAM" id="Phobius"/>
    </source>
</evidence>
<accession>A0A137PE83</accession>
<dbReference type="PANTHER" id="PTHR28153:SF1">
    <property type="entry name" value="DUF4484 DOMAIN-CONTAINING PROTEIN"/>
    <property type="match status" value="1"/>
</dbReference>
<keyword evidence="1" id="KW-0472">Membrane</keyword>
<protein>
    <recommendedName>
        <fullName evidence="2">UDENN domain-containing protein</fullName>
    </recommendedName>
</protein>
<keyword evidence="1" id="KW-0812">Transmembrane</keyword>
<dbReference type="GO" id="GO:0005811">
    <property type="term" value="C:lipid droplet"/>
    <property type="evidence" value="ECO:0007669"/>
    <property type="project" value="TreeGrafter"/>
</dbReference>
<dbReference type="PANTHER" id="PTHR28153">
    <property type="entry name" value="PROTEIN, PUTATIVE-RELATED"/>
    <property type="match status" value="1"/>
</dbReference>
<reference evidence="3 4" key="1">
    <citation type="journal article" date="2015" name="Genome Biol. Evol.">
        <title>Phylogenomic analyses indicate that early fungi evolved digesting cell walls of algal ancestors of land plants.</title>
        <authorList>
            <person name="Chang Y."/>
            <person name="Wang S."/>
            <person name="Sekimoto S."/>
            <person name="Aerts A.L."/>
            <person name="Choi C."/>
            <person name="Clum A."/>
            <person name="LaButti K.M."/>
            <person name="Lindquist E.A."/>
            <person name="Yee Ngan C."/>
            <person name="Ohm R.A."/>
            <person name="Salamov A.A."/>
            <person name="Grigoriev I.V."/>
            <person name="Spatafora J.W."/>
            <person name="Berbee M.L."/>
        </authorList>
    </citation>
    <scope>NUCLEOTIDE SEQUENCE [LARGE SCALE GENOMIC DNA]</scope>
    <source>
        <strain evidence="3 4">NRRL 28638</strain>
    </source>
</reference>
<sequence>MSSGLSYDPNIEVPLLATDNIINLDKTNLDIKLNQLETLILGSGNIYELQTSPEYSQRIDKIEAVFISIFDPLKGNEIYYNYPQSYNLENVEYLSLPSGLHKIFNDIVYFKLGNNFGACIYQRLPASSNRFKVRGYEMRSIGLITNNYLTLNIRIQQLMNSVKLDLPLDQLSEELTTFYQLPPTLSNSSDPINNDSIYNSPRLSPSLQSLKVLNPLSQLQQIIYLFGAQWSVLWKFIILKKRILVYAEPPLQFPCTLVWNLSFLADIIADLFNSDPFEILFNVGVNELDKLQKLESYIAVTSDRLILEKTGCHDLIIKFEDDNLNLPPTLQSNPRDSNLLVLNKNDLETYKQLLTSLQSKEEYLSDSEAEVDLMKKFVNFWYYKSEKLIGDLDLFINNFHTRSTALTLPTANNAWSKPIKVGGLDLNNFGLHGYLDAPFVNQLISQYFSANYSIVVRGSYWKYQFLDDVSNNKRLAVVSSLFILSILGFTSLLILEFV</sequence>
<keyword evidence="1" id="KW-1133">Transmembrane helix</keyword>
<name>A0A137PE83_CONC2</name>
<dbReference type="EMBL" id="KQ964439">
    <property type="protein sequence ID" value="KXN73313.1"/>
    <property type="molecule type" value="Genomic_DNA"/>
</dbReference>
<evidence type="ECO:0000313" key="4">
    <source>
        <dbReference type="Proteomes" id="UP000070444"/>
    </source>
</evidence>
<dbReference type="InterPro" id="IPR037516">
    <property type="entry name" value="Tripartite_DENN"/>
</dbReference>
<evidence type="ECO:0000313" key="3">
    <source>
        <dbReference type="EMBL" id="KXN73313.1"/>
    </source>
</evidence>
<keyword evidence="4" id="KW-1185">Reference proteome</keyword>
<dbReference type="Pfam" id="PF09804">
    <property type="entry name" value="DENND11"/>
    <property type="match status" value="1"/>
</dbReference>
<gene>
    <name evidence="3" type="ORF">CONCODRAFT_83618</name>
</gene>
<dbReference type="InterPro" id="IPR018626">
    <property type="entry name" value="LCHN/Anr2"/>
</dbReference>
<dbReference type="Proteomes" id="UP000070444">
    <property type="component" value="Unassembled WGS sequence"/>
</dbReference>
<proteinExistence type="predicted"/>
<dbReference type="STRING" id="796925.A0A137PE83"/>
<feature type="domain" description="UDENN" evidence="2">
    <location>
        <begin position="63"/>
        <end position="476"/>
    </location>
</feature>
<dbReference type="PROSITE" id="PS50211">
    <property type="entry name" value="DENN"/>
    <property type="match status" value="1"/>
</dbReference>
<dbReference type="InterPro" id="IPR053056">
    <property type="entry name" value="Lipid_Metab_Assoc_Protein"/>
</dbReference>
<organism evidence="3 4">
    <name type="scientific">Conidiobolus coronatus (strain ATCC 28846 / CBS 209.66 / NRRL 28638)</name>
    <name type="common">Delacroixia coronata</name>
    <dbReference type="NCBI Taxonomy" id="796925"/>
    <lineage>
        <taxon>Eukaryota</taxon>
        <taxon>Fungi</taxon>
        <taxon>Fungi incertae sedis</taxon>
        <taxon>Zoopagomycota</taxon>
        <taxon>Entomophthoromycotina</taxon>
        <taxon>Entomophthoromycetes</taxon>
        <taxon>Entomophthorales</taxon>
        <taxon>Ancylistaceae</taxon>
        <taxon>Conidiobolus</taxon>
    </lineage>
</organism>
<dbReference type="OrthoDB" id="2152680at2759"/>